<dbReference type="PANTHER" id="PTHR31677:SF228">
    <property type="entry name" value="ETHYLENE-RESPONSIVE TRANSCRIPTION FACTOR 10-RELATED"/>
    <property type="match status" value="1"/>
</dbReference>
<name>A0ABD1QKR8_9LAMI</name>
<evidence type="ECO:0000256" key="1">
    <source>
        <dbReference type="ARBA" id="ARBA00004123"/>
    </source>
</evidence>
<dbReference type="AlphaFoldDB" id="A0ABD1QKR8"/>
<keyword evidence="10" id="KW-1185">Reference proteome</keyword>
<organism evidence="9 10">
    <name type="scientific">Abeliophyllum distichum</name>
    <dbReference type="NCBI Taxonomy" id="126358"/>
    <lineage>
        <taxon>Eukaryota</taxon>
        <taxon>Viridiplantae</taxon>
        <taxon>Streptophyta</taxon>
        <taxon>Embryophyta</taxon>
        <taxon>Tracheophyta</taxon>
        <taxon>Spermatophyta</taxon>
        <taxon>Magnoliopsida</taxon>
        <taxon>eudicotyledons</taxon>
        <taxon>Gunneridae</taxon>
        <taxon>Pentapetalae</taxon>
        <taxon>asterids</taxon>
        <taxon>lamiids</taxon>
        <taxon>Lamiales</taxon>
        <taxon>Oleaceae</taxon>
        <taxon>Forsythieae</taxon>
        <taxon>Abeliophyllum</taxon>
    </lineage>
</organism>
<comment type="subcellular location">
    <subcellularLocation>
        <location evidence="1">Nucleus</location>
    </subcellularLocation>
</comment>
<keyword evidence="3" id="KW-0611">Plant defense</keyword>
<dbReference type="EMBL" id="JBFOLK010000011">
    <property type="protein sequence ID" value="KAL2476728.1"/>
    <property type="molecule type" value="Genomic_DNA"/>
</dbReference>
<dbReference type="PRINTS" id="PR00367">
    <property type="entry name" value="ETHRSPELEMNT"/>
</dbReference>
<keyword evidence="5" id="KW-0238">DNA-binding</keyword>
<gene>
    <name evidence="9" type="ORF">Adt_37464</name>
</gene>
<keyword evidence="4" id="KW-0805">Transcription regulation</keyword>
<evidence type="ECO:0000313" key="9">
    <source>
        <dbReference type="EMBL" id="KAL2476728.1"/>
    </source>
</evidence>
<protein>
    <submittedName>
        <fullName evidence="9">AP2/ERF domain-containing protein</fullName>
    </submittedName>
</protein>
<evidence type="ECO:0000256" key="5">
    <source>
        <dbReference type="ARBA" id="ARBA00023125"/>
    </source>
</evidence>
<keyword evidence="6" id="KW-0804">Transcription</keyword>
<dbReference type="SUPFAM" id="SSF54171">
    <property type="entry name" value="DNA-binding domain"/>
    <property type="match status" value="1"/>
</dbReference>
<evidence type="ECO:0000256" key="7">
    <source>
        <dbReference type="ARBA" id="ARBA00023242"/>
    </source>
</evidence>
<accession>A0ABD1QKR8</accession>
<dbReference type="InterPro" id="IPR036955">
    <property type="entry name" value="AP2/ERF_dom_sf"/>
</dbReference>
<keyword evidence="2" id="KW-0936">Ethylene signaling pathway</keyword>
<evidence type="ECO:0000256" key="6">
    <source>
        <dbReference type="ARBA" id="ARBA00023163"/>
    </source>
</evidence>
<feature type="domain" description="AP2/ERF" evidence="8">
    <location>
        <begin position="24"/>
        <end position="81"/>
    </location>
</feature>
<dbReference type="Proteomes" id="UP001604336">
    <property type="component" value="Unassembled WGS sequence"/>
</dbReference>
<dbReference type="Gene3D" id="3.30.730.10">
    <property type="entry name" value="AP2/ERF domain"/>
    <property type="match status" value="1"/>
</dbReference>
<dbReference type="PROSITE" id="PS51032">
    <property type="entry name" value="AP2_ERF"/>
    <property type="match status" value="1"/>
</dbReference>
<dbReference type="SMART" id="SM00380">
    <property type="entry name" value="AP2"/>
    <property type="match status" value="1"/>
</dbReference>
<evidence type="ECO:0000259" key="8">
    <source>
        <dbReference type="PROSITE" id="PS51032"/>
    </source>
</evidence>
<dbReference type="GO" id="GO:0009873">
    <property type="term" value="P:ethylene-activated signaling pathway"/>
    <property type="evidence" value="ECO:0007669"/>
    <property type="project" value="UniProtKB-KW"/>
</dbReference>
<evidence type="ECO:0000256" key="2">
    <source>
        <dbReference type="ARBA" id="ARBA00022745"/>
    </source>
</evidence>
<dbReference type="GO" id="GO:0003677">
    <property type="term" value="F:DNA binding"/>
    <property type="evidence" value="ECO:0007669"/>
    <property type="project" value="UniProtKB-KW"/>
</dbReference>
<dbReference type="GO" id="GO:0006952">
    <property type="term" value="P:defense response"/>
    <property type="evidence" value="ECO:0007669"/>
    <property type="project" value="UniProtKB-KW"/>
</dbReference>
<proteinExistence type="predicted"/>
<comment type="caution">
    <text evidence="9">The sequence shown here is derived from an EMBL/GenBank/DDBJ whole genome shotgun (WGS) entry which is preliminary data.</text>
</comment>
<reference evidence="10" key="1">
    <citation type="submission" date="2024-07" db="EMBL/GenBank/DDBJ databases">
        <title>Two chromosome-level genome assemblies of Korean endemic species Abeliophyllum distichum and Forsythia ovata (Oleaceae).</title>
        <authorList>
            <person name="Jang H."/>
        </authorList>
    </citation>
    <scope>NUCLEOTIDE SEQUENCE [LARGE SCALE GENOMIC DNA]</scope>
</reference>
<sequence length="216" mass="23177">MAVKEKANKGGNGGKAVNGLKEVHYRGVRKRPWGRYAAEIRDPGKKSRVWLGTFDTAEEAARAYDTAAREFRGSKAKTNFTLPSEVHSPSQSSTVESSSAGMINTHPPVELDLTRCLGATSAVAGKNNIGGFVGLAPVNGYQLFNHQPAMAVLSTGHPVLYFEPPAYRLNTAAVQFPKGGGLQSDSDSSSVVDENQIDTKRVLDFDLNLLPAMEEA</sequence>
<evidence type="ECO:0000256" key="3">
    <source>
        <dbReference type="ARBA" id="ARBA00022821"/>
    </source>
</evidence>
<dbReference type="PANTHER" id="PTHR31677">
    <property type="entry name" value="AP2 DOMAIN CLASS TRANSCRIPTION FACTOR"/>
    <property type="match status" value="1"/>
</dbReference>
<dbReference type="CDD" id="cd00018">
    <property type="entry name" value="AP2"/>
    <property type="match status" value="1"/>
</dbReference>
<dbReference type="GO" id="GO:0005634">
    <property type="term" value="C:nucleus"/>
    <property type="evidence" value="ECO:0007669"/>
    <property type="project" value="UniProtKB-SubCell"/>
</dbReference>
<dbReference type="Pfam" id="PF00847">
    <property type="entry name" value="AP2"/>
    <property type="match status" value="1"/>
</dbReference>
<evidence type="ECO:0000313" key="10">
    <source>
        <dbReference type="Proteomes" id="UP001604336"/>
    </source>
</evidence>
<dbReference type="FunFam" id="3.30.730.10:FF:000001">
    <property type="entry name" value="Ethylene-responsive transcription factor 2"/>
    <property type="match status" value="1"/>
</dbReference>
<evidence type="ECO:0000256" key="4">
    <source>
        <dbReference type="ARBA" id="ARBA00023015"/>
    </source>
</evidence>
<dbReference type="InterPro" id="IPR001471">
    <property type="entry name" value="AP2/ERF_dom"/>
</dbReference>
<keyword evidence="7" id="KW-0539">Nucleus</keyword>
<dbReference type="InterPro" id="IPR016177">
    <property type="entry name" value="DNA-bd_dom_sf"/>
</dbReference>